<dbReference type="AlphaFoldDB" id="A0A5C3MKP7"/>
<dbReference type="EMBL" id="ML213536">
    <property type="protein sequence ID" value="TFK45864.1"/>
    <property type="molecule type" value="Genomic_DNA"/>
</dbReference>
<evidence type="ECO:0000313" key="2">
    <source>
        <dbReference type="Proteomes" id="UP000305948"/>
    </source>
</evidence>
<organism evidence="1 2">
    <name type="scientific">Heliocybe sulcata</name>
    <dbReference type="NCBI Taxonomy" id="5364"/>
    <lineage>
        <taxon>Eukaryota</taxon>
        <taxon>Fungi</taxon>
        <taxon>Dikarya</taxon>
        <taxon>Basidiomycota</taxon>
        <taxon>Agaricomycotina</taxon>
        <taxon>Agaricomycetes</taxon>
        <taxon>Gloeophyllales</taxon>
        <taxon>Gloeophyllaceae</taxon>
        <taxon>Heliocybe</taxon>
    </lineage>
</organism>
<protein>
    <submittedName>
        <fullName evidence="1">Uncharacterized protein</fullName>
    </submittedName>
</protein>
<name>A0A5C3MKP7_9AGAM</name>
<gene>
    <name evidence="1" type="ORF">OE88DRAFT_1639310</name>
</gene>
<accession>A0A5C3MKP7</accession>
<dbReference type="Gene3D" id="1.10.132.70">
    <property type="match status" value="1"/>
</dbReference>
<proteinExistence type="predicted"/>
<reference evidence="1 2" key="1">
    <citation type="journal article" date="2019" name="Nat. Ecol. Evol.">
        <title>Megaphylogeny resolves global patterns of mushroom evolution.</title>
        <authorList>
            <person name="Varga T."/>
            <person name="Krizsan K."/>
            <person name="Foldi C."/>
            <person name="Dima B."/>
            <person name="Sanchez-Garcia M."/>
            <person name="Sanchez-Ramirez S."/>
            <person name="Szollosi G.J."/>
            <person name="Szarkandi J.G."/>
            <person name="Papp V."/>
            <person name="Albert L."/>
            <person name="Andreopoulos W."/>
            <person name="Angelini C."/>
            <person name="Antonin V."/>
            <person name="Barry K.W."/>
            <person name="Bougher N.L."/>
            <person name="Buchanan P."/>
            <person name="Buyck B."/>
            <person name="Bense V."/>
            <person name="Catcheside P."/>
            <person name="Chovatia M."/>
            <person name="Cooper J."/>
            <person name="Damon W."/>
            <person name="Desjardin D."/>
            <person name="Finy P."/>
            <person name="Geml J."/>
            <person name="Haridas S."/>
            <person name="Hughes K."/>
            <person name="Justo A."/>
            <person name="Karasinski D."/>
            <person name="Kautmanova I."/>
            <person name="Kiss B."/>
            <person name="Kocsube S."/>
            <person name="Kotiranta H."/>
            <person name="LaButti K.M."/>
            <person name="Lechner B.E."/>
            <person name="Liimatainen K."/>
            <person name="Lipzen A."/>
            <person name="Lukacs Z."/>
            <person name="Mihaltcheva S."/>
            <person name="Morgado L.N."/>
            <person name="Niskanen T."/>
            <person name="Noordeloos M.E."/>
            <person name="Ohm R.A."/>
            <person name="Ortiz-Santana B."/>
            <person name="Ovrebo C."/>
            <person name="Racz N."/>
            <person name="Riley R."/>
            <person name="Savchenko A."/>
            <person name="Shiryaev A."/>
            <person name="Soop K."/>
            <person name="Spirin V."/>
            <person name="Szebenyi C."/>
            <person name="Tomsovsky M."/>
            <person name="Tulloss R.E."/>
            <person name="Uehling J."/>
            <person name="Grigoriev I.V."/>
            <person name="Vagvolgyi C."/>
            <person name="Papp T."/>
            <person name="Martin F.M."/>
            <person name="Miettinen O."/>
            <person name="Hibbett D.S."/>
            <person name="Nagy L.G."/>
        </authorList>
    </citation>
    <scope>NUCLEOTIDE SEQUENCE [LARGE SCALE GENOMIC DNA]</scope>
    <source>
        <strain evidence="1 2">OMC1185</strain>
    </source>
</reference>
<dbReference type="OrthoDB" id="289721at2759"/>
<dbReference type="Proteomes" id="UP000305948">
    <property type="component" value="Unassembled WGS sequence"/>
</dbReference>
<keyword evidence="2" id="KW-1185">Reference proteome</keyword>
<dbReference type="STRING" id="5364.A0A5C3MKP7"/>
<evidence type="ECO:0000313" key="1">
    <source>
        <dbReference type="EMBL" id="TFK45864.1"/>
    </source>
</evidence>
<sequence>MSERGSQPKSQISRYNKSISIDISDRSIVNHALSQARKGAKLKPRFAEFACSHLEVYRYAMLVTKAVIPHALWGSQKNFRVIAQCQAYRLLIHYILILQLI</sequence>